<dbReference type="SUPFAM" id="SSF82657">
    <property type="entry name" value="BolA-like"/>
    <property type="match status" value="1"/>
</dbReference>
<dbReference type="PANTHER" id="PTHR46229">
    <property type="entry name" value="BOLA TRANSCRIPTION REGULATOR"/>
    <property type="match status" value="1"/>
</dbReference>
<protein>
    <submittedName>
        <fullName evidence="3">BolA family transcriptional regulator</fullName>
    </submittedName>
</protein>
<accession>A0A7W2TW13</accession>
<dbReference type="Pfam" id="PF01722">
    <property type="entry name" value="BolA"/>
    <property type="match status" value="1"/>
</dbReference>
<dbReference type="AlphaFoldDB" id="A0A7W2TW13"/>
<dbReference type="Gene3D" id="3.30.300.90">
    <property type="entry name" value="BolA-like"/>
    <property type="match status" value="1"/>
</dbReference>
<dbReference type="PIRSF" id="PIRSF003113">
    <property type="entry name" value="BolA"/>
    <property type="match status" value="1"/>
</dbReference>
<evidence type="ECO:0000313" key="4">
    <source>
        <dbReference type="Proteomes" id="UP000539350"/>
    </source>
</evidence>
<dbReference type="InterPro" id="IPR050961">
    <property type="entry name" value="BolA/IbaG_stress_morph_reg"/>
</dbReference>
<keyword evidence="4" id="KW-1185">Reference proteome</keyword>
<dbReference type="InterPro" id="IPR002634">
    <property type="entry name" value="BolA"/>
</dbReference>
<name>A0A7W2TW13_9GAMM</name>
<evidence type="ECO:0000313" key="3">
    <source>
        <dbReference type="EMBL" id="MBA6412988.1"/>
    </source>
</evidence>
<comment type="caution">
    <text evidence="3">The sequence shown here is derived from an EMBL/GenBank/DDBJ whole genome shotgun (WGS) entry which is preliminary data.</text>
</comment>
<reference evidence="3 4" key="1">
    <citation type="submission" date="2020-07" db="EMBL/GenBank/DDBJ databases">
        <title>Halieaceae bacterium, F7430, whole genome shotgun sequencing project.</title>
        <authorList>
            <person name="Jiang S."/>
            <person name="Liu Z.W."/>
            <person name="Du Z.J."/>
        </authorList>
    </citation>
    <scope>NUCLEOTIDE SEQUENCE [LARGE SCALE GENOMIC DNA]</scope>
    <source>
        <strain evidence="3 4">F7430</strain>
    </source>
</reference>
<comment type="similarity">
    <text evidence="1 2">Belongs to the BolA/IbaG family.</text>
</comment>
<dbReference type="PANTHER" id="PTHR46229:SF4">
    <property type="entry name" value="ACID STRESS PROTEIN IBAG"/>
    <property type="match status" value="1"/>
</dbReference>
<proteinExistence type="inferred from homology"/>
<gene>
    <name evidence="3" type="ORF">H2508_07675</name>
</gene>
<evidence type="ECO:0000256" key="1">
    <source>
        <dbReference type="ARBA" id="ARBA00005578"/>
    </source>
</evidence>
<dbReference type="RefSeq" id="WP_182171440.1">
    <property type="nucleotide sequence ID" value="NZ_JACFXU010000014.1"/>
</dbReference>
<dbReference type="Proteomes" id="UP000539350">
    <property type="component" value="Unassembled WGS sequence"/>
</dbReference>
<sequence>MDAATVKSLLQAKLEGCEIFVEGEGDRYNITVVGELFADMRPVKKQQLVYAGLADQIAAGSIHAVNIRTFTPEQWQALA</sequence>
<organism evidence="3 4">
    <name type="scientific">Sediminihaliea albiluteola</name>
    <dbReference type="NCBI Taxonomy" id="2758564"/>
    <lineage>
        <taxon>Bacteria</taxon>
        <taxon>Pseudomonadati</taxon>
        <taxon>Pseudomonadota</taxon>
        <taxon>Gammaproteobacteria</taxon>
        <taxon>Cellvibrionales</taxon>
        <taxon>Halieaceae</taxon>
        <taxon>Sediminihaliea</taxon>
    </lineage>
</organism>
<evidence type="ECO:0000256" key="2">
    <source>
        <dbReference type="RuleBase" id="RU003860"/>
    </source>
</evidence>
<dbReference type="InterPro" id="IPR036065">
    <property type="entry name" value="BolA-like_sf"/>
</dbReference>
<dbReference type="EMBL" id="JACFXU010000014">
    <property type="protein sequence ID" value="MBA6412988.1"/>
    <property type="molecule type" value="Genomic_DNA"/>
</dbReference>